<protein>
    <recommendedName>
        <fullName evidence="4">Pathogen-related protein</fullName>
    </recommendedName>
</protein>
<organism evidence="2 3">
    <name type="scientific">Aristolochia fimbriata</name>
    <name type="common">White veined hardy Dutchman's pipe vine</name>
    <dbReference type="NCBI Taxonomy" id="158543"/>
    <lineage>
        <taxon>Eukaryota</taxon>
        <taxon>Viridiplantae</taxon>
        <taxon>Streptophyta</taxon>
        <taxon>Embryophyta</taxon>
        <taxon>Tracheophyta</taxon>
        <taxon>Spermatophyta</taxon>
        <taxon>Magnoliopsida</taxon>
        <taxon>Magnoliidae</taxon>
        <taxon>Piperales</taxon>
        <taxon>Aristolochiaceae</taxon>
        <taxon>Aristolochia</taxon>
    </lineage>
</organism>
<dbReference type="PANTHER" id="PTHR31723">
    <property type="entry name" value="PATHOGENESIS-RELATED FAMILY PROTEIN"/>
    <property type="match status" value="1"/>
</dbReference>
<gene>
    <name evidence="2" type="ORF">H6P81_001737</name>
</gene>
<keyword evidence="3" id="KW-1185">Reference proteome</keyword>
<dbReference type="SUPFAM" id="SSF54427">
    <property type="entry name" value="NTF2-like"/>
    <property type="match status" value="1"/>
</dbReference>
<dbReference type="InterPro" id="IPR032710">
    <property type="entry name" value="NTF2-like_dom_sf"/>
</dbReference>
<comment type="caution">
    <text evidence="2">The sequence shown here is derived from an EMBL/GenBank/DDBJ whole genome shotgun (WGS) entry which is preliminary data.</text>
</comment>
<accession>A0AAV7F8F4</accession>
<dbReference type="InterPro" id="IPR053218">
    <property type="entry name" value="Pathogen-related_defense"/>
</dbReference>
<name>A0AAV7F8F4_ARIFI</name>
<dbReference type="PANTHER" id="PTHR31723:SF5">
    <property type="entry name" value="OS01G0248500 PROTEIN"/>
    <property type="match status" value="1"/>
</dbReference>
<reference evidence="2 3" key="1">
    <citation type="submission" date="2021-07" db="EMBL/GenBank/DDBJ databases">
        <title>The Aristolochia fimbriata genome: insights into angiosperm evolution, floral development and chemical biosynthesis.</title>
        <authorList>
            <person name="Jiao Y."/>
        </authorList>
    </citation>
    <scope>NUCLEOTIDE SEQUENCE [LARGE SCALE GENOMIC DNA]</scope>
    <source>
        <strain evidence="2">IBCAS-2021</strain>
        <tissue evidence="2">Leaf</tissue>
    </source>
</reference>
<dbReference type="Proteomes" id="UP000825729">
    <property type="component" value="Unassembled WGS sequence"/>
</dbReference>
<evidence type="ECO:0000313" key="2">
    <source>
        <dbReference type="EMBL" id="KAG9457229.1"/>
    </source>
</evidence>
<evidence type="ECO:0000313" key="3">
    <source>
        <dbReference type="Proteomes" id="UP000825729"/>
    </source>
</evidence>
<evidence type="ECO:0008006" key="4">
    <source>
        <dbReference type="Google" id="ProtNLM"/>
    </source>
</evidence>
<evidence type="ECO:0000256" key="1">
    <source>
        <dbReference type="SAM" id="MobiDB-lite"/>
    </source>
</evidence>
<proteinExistence type="predicted"/>
<dbReference type="AlphaFoldDB" id="A0AAV7F8F4"/>
<feature type="region of interest" description="Disordered" evidence="1">
    <location>
        <begin position="216"/>
        <end position="238"/>
    </location>
</feature>
<dbReference type="EMBL" id="JAINDJ010000002">
    <property type="protein sequence ID" value="KAG9457229.1"/>
    <property type="molecule type" value="Genomic_DNA"/>
</dbReference>
<sequence length="238" mass="27043">MGDKYRSHIYGEGEKNTVWRFGGPPNYDKVNKLFEEGRTNVWPEGSREERVQNLVKTWEMEIVHKVNPQDYKTVNAETFTHNVNGRRPMNLQEVMRVGSYNAFLQTSLPEKLRAYNPDTESRESSNEEFLTTFPRGFALEIIEVYSSEAPVVSYKFRHWSFMEGPFMGHPPTGEMVEFYGLGLVGLDENNLIDRMEFFYDPSIVIAALIGGSNKAAGGESAESTPQASSLGCPFFNKN</sequence>